<proteinExistence type="predicted"/>
<dbReference type="GeneID" id="54462769"/>
<gene>
    <name evidence="2 4" type="ORF">BDZ99DRAFT_474213</name>
</gene>
<reference evidence="2 4" key="1">
    <citation type="journal article" date="2020" name="Stud. Mycol.">
        <title>101 Dothideomycetes genomes: a test case for predicting lifestyles and emergence of pathogens.</title>
        <authorList>
            <person name="Haridas S."/>
            <person name="Albert R."/>
            <person name="Binder M."/>
            <person name="Bloem J."/>
            <person name="Labutti K."/>
            <person name="Salamov A."/>
            <person name="Andreopoulos B."/>
            <person name="Baker S."/>
            <person name="Barry K."/>
            <person name="Bills G."/>
            <person name="Bluhm B."/>
            <person name="Cannon C."/>
            <person name="Castanera R."/>
            <person name="Culley D."/>
            <person name="Daum C."/>
            <person name="Ezra D."/>
            <person name="Gonzalez J."/>
            <person name="Henrissat B."/>
            <person name="Kuo A."/>
            <person name="Liang C."/>
            <person name="Lipzen A."/>
            <person name="Lutzoni F."/>
            <person name="Magnuson J."/>
            <person name="Mondo S."/>
            <person name="Nolan M."/>
            <person name="Ohm R."/>
            <person name="Pangilinan J."/>
            <person name="Park H.-J."/>
            <person name="Ramirez L."/>
            <person name="Alfaro M."/>
            <person name="Sun H."/>
            <person name="Tritt A."/>
            <person name="Yoshinaga Y."/>
            <person name="Zwiers L.-H."/>
            <person name="Turgeon B."/>
            <person name="Goodwin S."/>
            <person name="Spatafora J."/>
            <person name="Crous P."/>
            <person name="Grigoriev I."/>
        </authorList>
    </citation>
    <scope>NUCLEOTIDE SEQUENCE</scope>
    <source>
        <strain evidence="2 4">CBS 304.34</strain>
    </source>
</reference>
<protein>
    <submittedName>
        <fullName evidence="2 4">Uncharacterized protein</fullName>
    </submittedName>
</protein>
<dbReference type="AlphaFoldDB" id="A0A6A6YXA7"/>
<accession>A0A6A6YXA7</accession>
<sequence>MATPLPYTAPDEPSQIDALIADRSIRNFAMPHDPRFPAYGIIQSYMDGTTTLSANVSSLASPVDHAYRHPLPPAQRAAGTSLSLFDPCAPRPPTPPRRPRRPRRRPESPPGPRARLHAIGAAPRAVLGLGAWRRVERAAPAGRGVRRVVQRAGHLRAGGRGEAQRAADARVDERVRMILAGGVFSQRRVGGWRDVGQVEGGGVFGQVGERGDVAAETREMAREASERMKELDKGRG</sequence>
<keyword evidence="3" id="KW-1185">Reference proteome</keyword>
<feature type="region of interest" description="Disordered" evidence="1">
    <location>
        <begin position="67"/>
        <end position="120"/>
    </location>
</feature>
<reference evidence="4" key="3">
    <citation type="submission" date="2025-04" db="UniProtKB">
        <authorList>
            <consortium name="RefSeq"/>
        </authorList>
    </citation>
    <scope>IDENTIFICATION</scope>
    <source>
        <strain evidence="4">CBS 304.34</strain>
    </source>
</reference>
<evidence type="ECO:0000313" key="3">
    <source>
        <dbReference type="Proteomes" id="UP000504636"/>
    </source>
</evidence>
<dbReference type="EMBL" id="MU003696">
    <property type="protein sequence ID" value="KAF2813582.1"/>
    <property type="molecule type" value="Genomic_DNA"/>
</dbReference>
<dbReference type="RefSeq" id="XP_033580546.1">
    <property type="nucleotide sequence ID" value="XM_033721876.1"/>
</dbReference>
<evidence type="ECO:0000313" key="4">
    <source>
        <dbReference type="RefSeq" id="XP_033580546.1"/>
    </source>
</evidence>
<organism evidence="2">
    <name type="scientific">Mytilinidion resinicola</name>
    <dbReference type="NCBI Taxonomy" id="574789"/>
    <lineage>
        <taxon>Eukaryota</taxon>
        <taxon>Fungi</taxon>
        <taxon>Dikarya</taxon>
        <taxon>Ascomycota</taxon>
        <taxon>Pezizomycotina</taxon>
        <taxon>Dothideomycetes</taxon>
        <taxon>Pleosporomycetidae</taxon>
        <taxon>Mytilinidiales</taxon>
        <taxon>Mytilinidiaceae</taxon>
        <taxon>Mytilinidion</taxon>
    </lineage>
</organism>
<evidence type="ECO:0000256" key="1">
    <source>
        <dbReference type="SAM" id="MobiDB-lite"/>
    </source>
</evidence>
<reference evidence="4" key="2">
    <citation type="submission" date="2020-04" db="EMBL/GenBank/DDBJ databases">
        <authorList>
            <consortium name="NCBI Genome Project"/>
        </authorList>
    </citation>
    <scope>NUCLEOTIDE SEQUENCE</scope>
    <source>
        <strain evidence="4">CBS 304.34</strain>
    </source>
</reference>
<feature type="region of interest" description="Disordered" evidence="1">
    <location>
        <begin position="209"/>
        <end position="236"/>
    </location>
</feature>
<evidence type="ECO:0000313" key="2">
    <source>
        <dbReference type="EMBL" id="KAF2813582.1"/>
    </source>
</evidence>
<name>A0A6A6YXA7_9PEZI</name>
<dbReference type="Proteomes" id="UP000504636">
    <property type="component" value="Unplaced"/>
</dbReference>